<proteinExistence type="predicted"/>
<dbReference type="EMBL" id="AP023086">
    <property type="protein sequence ID" value="BCD99122.1"/>
    <property type="molecule type" value="Genomic_DNA"/>
</dbReference>
<evidence type="ECO:0000313" key="2">
    <source>
        <dbReference type="Proteomes" id="UP001320119"/>
    </source>
</evidence>
<dbReference type="InterPro" id="IPR010352">
    <property type="entry name" value="DUF945"/>
</dbReference>
<reference evidence="1 2" key="1">
    <citation type="journal article" date="2022" name="IScience">
        <title>An ultrasensitive nanofiber-based assay for enzymatic hydrolysis and deep-sea microbial degradation of cellulose.</title>
        <authorList>
            <person name="Tsudome M."/>
            <person name="Tachioka M."/>
            <person name="Miyazaki M."/>
            <person name="Uchimura K."/>
            <person name="Tsuda M."/>
            <person name="Takaki Y."/>
            <person name="Deguchi S."/>
        </authorList>
    </citation>
    <scope>NUCLEOTIDE SEQUENCE [LARGE SCALE GENOMIC DNA]</scope>
    <source>
        <strain evidence="1 2">GE09</strain>
    </source>
</reference>
<name>A0AAN2BLJ4_9GAMM</name>
<evidence type="ECO:0008006" key="3">
    <source>
        <dbReference type="Google" id="ProtNLM"/>
    </source>
</evidence>
<organism evidence="1 2">
    <name type="scientific">Marinagarivorans cellulosilyticus</name>
    <dbReference type="NCBI Taxonomy" id="2721545"/>
    <lineage>
        <taxon>Bacteria</taxon>
        <taxon>Pseudomonadati</taxon>
        <taxon>Pseudomonadota</taxon>
        <taxon>Gammaproteobacteria</taxon>
        <taxon>Cellvibrionales</taxon>
        <taxon>Cellvibrionaceae</taxon>
        <taxon>Marinagarivorans</taxon>
    </lineage>
</organism>
<keyword evidence="2" id="KW-1185">Reference proteome</keyword>
<dbReference type="Pfam" id="PF06097">
    <property type="entry name" value="DUF945"/>
    <property type="match status" value="1"/>
</dbReference>
<gene>
    <name evidence="1" type="ORF">MARGE09_P3323</name>
</gene>
<accession>A0AAN2BLJ4</accession>
<protein>
    <recommendedName>
        <fullName evidence="3">DUF945 domain-containing protein</fullName>
    </recommendedName>
</protein>
<sequence length="478" mass="52765">MGVKPAYICMKKILSILLFLIFPLLVAVPGYMGWQTQRYMESMATYIDQLPEYAASWSEYKRGWFKSDGVLHVVLKGANPLSESLDVALPFNVELSHGPVLLGNKIQLGWFHLQVSLQDKDEEYLQRVLSVKEGGPIYQLDARMGLHGHTKIEDRWLPFEYKEGDVQLVVQAYRGVGSVGIDRVLSYAFEVPSVEFISEPASDAIVLEAVGGDVSVNLAKLQRANVAPGAFKLSIGKASSKNADDASMGFVAEEFLITGNTWLDDAETLFGTRSSFSLNTFVIPSAEVDIKNMVLDVAYENISLVFIEQYQNIIASAPDAAGPSYWQEHVGALVLSQLLPYSPEISLEALEFDSPEGHFSAEANLSVEGSAIAAANLTPQNPMAVLPYLIFALEAVADEKVVSQLARRYMAEQMNQQDGIQDLTEAERSVLLDEQVEQLLGLIVAQQFTVLQNQRYSVELDYKKGQALLNGQPMPLPF</sequence>
<dbReference type="AlphaFoldDB" id="A0AAN2BLJ4"/>
<dbReference type="Proteomes" id="UP001320119">
    <property type="component" value="Chromosome"/>
</dbReference>
<evidence type="ECO:0000313" key="1">
    <source>
        <dbReference type="EMBL" id="BCD99122.1"/>
    </source>
</evidence>
<dbReference type="KEGG" id="marq:MARGE09_P3323"/>